<dbReference type="EMBL" id="LUAY01004858">
    <property type="protein sequence ID" value="KYB45443.1"/>
    <property type="molecule type" value="Genomic_DNA"/>
</dbReference>
<gene>
    <name evidence="2" type="ORF">AB664_40700</name>
</gene>
<keyword evidence="1" id="KW-0812">Transmembrane</keyword>
<proteinExistence type="predicted"/>
<reference evidence="2" key="1">
    <citation type="submission" date="2016-02" db="EMBL/GenBank/DDBJ databases">
        <title>Genomic sequences of Ochrobactrum anthropi.</title>
        <authorList>
            <person name="Chudasama K.S."/>
            <person name="Thaker V.S."/>
        </authorList>
    </citation>
    <scope>NUCLEOTIDE SEQUENCE [LARGE SCALE GENOMIC DNA]</scope>
    <source>
        <strain evidence="2">SUBG007</strain>
    </source>
</reference>
<dbReference type="PANTHER" id="PTHR30282">
    <property type="entry name" value="P-AMINOBENZOYL GLUTAMATE TRANSPORTER"/>
    <property type="match status" value="1"/>
</dbReference>
<accession>A0A656Z468</accession>
<feature type="transmembrane region" description="Helical" evidence="1">
    <location>
        <begin position="72"/>
        <end position="94"/>
    </location>
</feature>
<dbReference type="AlphaFoldDB" id="A0A656Z468"/>
<evidence type="ECO:0000256" key="1">
    <source>
        <dbReference type="SAM" id="Phobius"/>
    </source>
</evidence>
<name>A0A656Z468_BRUAN</name>
<dbReference type="PANTHER" id="PTHR30282:SF0">
    <property type="entry name" value="P-AMINOBENZOYL-GLUTAMATE TRANSPORT PROTEIN"/>
    <property type="match status" value="1"/>
</dbReference>
<evidence type="ECO:0000313" key="2">
    <source>
        <dbReference type="EMBL" id="KYB45443.1"/>
    </source>
</evidence>
<dbReference type="InterPro" id="IPR004697">
    <property type="entry name" value="AbgT"/>
</dbReference>
<dbReference type="GO" id="GO:1902604">
    <property type="term" value="P:p-aminobenzoyl-glutamate transmembrane transport"/>
    <property type="evidence" value="ECO:0007669"/>
    <property type="project" value="InterPro"/>
</dbReference>
<dbReference type="Pfam" id="PF03806">
    <property type="entry name" value="ABG_transport"/>
    <property type="match status" value="1"/>
</dbReference>
<organism evidence="2">
    <name type="scientific">Brucella anthropi</name>
    <name type="common">Ochrobactrum anthropi</name>
    <dbReference type="NCBI Taxonomy" id="529"/>
    <lineage>
        <taxon>Bacteria</taxon>
        <taxon>Pseudomonadati</taxon>
        <taxon>Pseudomonadota</taxon>
        <taxon>Alphaproteobacteria</taxon>
        <taxon>Hyphomicrobiales</taxon>
        <taxon>Brucellaceae</taxon>
        <taxon>Brucella/Ochrobactrum group</taxon>
        <taxon>Brucella</taxon>
    </lineage>
</organism>
<protein>
    <submittedName>
        <fullName evidence="2">Uncharacterized protein</fullName>
    </submittedName>
</protein>
<dbReference type="GO" id="GO:0015558">
    <property type="term" value="F:secondary active p-aminobenzoyl-glutamate transmembrane transporter activity"/>
    <property type="evidence" value="ECO:0007669"/>
    <property type="project" value="InterPro"/>
</dbReference>
<comment type="caution">
    <text evidence="2">The sequence shown here is derived from an EMBL/GenBank/DDBJ whole genome shotgun (WGS) entry which is preliminary data.</text>
</comment>
<sequence length="122" mass="12694">MAFLIVPTIAASVFLGTGRHPLVGLFLGYAAVGGGYGTNFIPGGWDVVLTPITIQSAKLLDPGFDMNLVSGYYMMAAGTVLIAVTATFVTVKFIEPKFGKYEGSFAAADENDGALLTTNAAH</sequence>
<keyword evidence="1" id="KW-0472">Membrane</keyword>
<keyword evidence="1" id="KW-1133">Transmembrane helix</keyword>